<proteinExistence type="predicted"/>
<comment type="caution">
    <text evidence="1">The sequence shown here is derived from an EMBL/GenBank/DDBJ whole genome shotgun (WGS) entry which is preliminary data.</text>
</comment>
<organism evidence="1 2">
    <name type="scientific">Bifidobacterium adolescentis</name>
    <dbReference type="NCBI Taxonomy" id="1680"/>
    <lineage>
        <taxon>Bacteria</taxon>
        <taxon>Bacillati</taxon>
        <taxon>Actinomycetota</taxon>
        <taxon>Actinomycetes</taxon>
        <taxon>Bifidobacteriales</taxon>
        <taxon>Bifidobacteriaceae</taxon>
        <taxon>Bifidobacterium</taxon>
    </lineage>
</organism>
<dbReference type="EMBL" id="MAXD01000014">
    <property type="protein sequence ID" value="OFA33660.1"/>
    <property type="molecule type" value="Genomic_DNA"/>
</dbReference>
<protein>
    <submittedName>
        <fullName evidence="1">Uncharacterized protein</fullName>
    </submittedName>
</protein>
<reference evidence="1 2" key="1">
    <citation type="submission" date="2016-07" db="EMBL/GenBank/DDBJ databases">
        <title>Draft Genome Sequence of Bifidobacterium adolescentis strain Km 4.</title>
        <authorList>
            <person name="Danilenko V.N."/>
        </authorList>
    </citation>
    <scope>NUCLEOTIDE SEQUENCE [LARGE SCALE GENOMIC DNA]</scope>
    <source>
        <strain evidence="1 2">Km 4</strain>
    </source>
</reference>
<dbReference type="RefSeq" id="WP_070123033.1">
    <property type="nucleotide sequence ID" value="NZ_MAXD01000014.1"/>
</dbReference>
<sequence>MRRITVFADGRTMEWTISTGQKVSFKRIVGDKVIEVPEGRILDEDARTIVAGYEYLGGLFHNRMLKGSAVILRPVVGKKDTYHVDKWVRGLGLGE</sequence>
<evidence type="ECO:0000313" key="2">
    <source>
        <dbReference type="Proteomes" id="UP000175684"/>
    </source>
</evidence>
<gene>
    <name evidence="1" type="ORF">BBK15_09755</name>
</gene>
<evidence type="ECO:0000313" key="1">
    <source>
        <dbReference type="EMBL" id="OFA33660.1"/>
    </source>
</evidence>
<dbReference type="Proteomes" id="UP000175684">
    <property type="component" value="Unassembled WGS sequence"/>
</dbReference>
<name>A0A1E7XY09_BIFAD</name>
<dbReference type="AlphaFoldDB" id="A0A1E7XY09"/>
<accession>A0A1E7XY09</accession>